<dbReference type="Pfam" id="PF00616">
    <property type="entry name" value="RasGAP"/>
    <property type="match status" value="1"/>
</dbReference>
<dbReference type="PANTHER" id="PTHR10194">
    <property type="entry name" value="RAS GTPASE-ACTIVATING PROTEINS"/>
    <property type="match status" value="1"/>
</dbReference>
<dbReference type="SUPFAM" id="SSF48350">
    <property type="entry name" value="GTPase activation domain, GAP"/>
    <property type="match status" value="1"/>
</dbReference>
<reference evidence="3" key="1">
    <citation type="journal article" date="2022" name="bioRxiv">
        <title>Genomics of Preaxostyla Flagellates Illuminates Evolutionary Transitions and the Path Towards Mitochondrial Loss.</title>
        <authorList>
            <person name="Novak L.V.F."/>
            <person name="Treitli S.C."/>
            <person name="Pyrih J."/>
            <person name="Halakuc P."/>
            <person name="Pipaliya S.V."/>
            <person name="Vacek V."/>
            <person name="Brzon O."/>
            <person name="Soukal P."/>
            <person name="Eme L."/>
            <person name="Dacks J.B."/>
            <person name="Karnkowska A."/>
            <person name="Elias M."/>
            <person name="Hampl V."/>
        </authorList>
    </citation>
    <scope>NUCLEOTIDE SEQUENCE</scope>
    <source>
        <strain evidence="3">RCP-MX</strain>
    </source>
</reference>
<dbReference type="InterPro" id="IPR001936">
    <property type="entry name" value="RasGAP_dom"/>
</dbReference>
<name>A0ABQ8U6K4_9EUKA</name>
<evidence type="ECO:0000259" key="2">
    <source>
        <dbReference type="PROSITE" id="PS50018"/>
    </source>
</evidence>
<sequence length="269" mass="30149">MVPERVSSTRWAEKGPLTEFRQLRVSWQRPELPLLSCNLERIFQSFLDNPDLVQCVAESLPASMCGRCVDAFMNALPPVVMNLRMKFIGALLWGEFMKFRLDPTSILRERARMAARFLQAHFAEVGQPYLREIVGPFVQRHLDPKISYEVDPARCKDAALRAQNMVALTNASEELFTLITSADSLERMPYPIRASAALVMECARHMPEAREWALPIVGGLIILKFFNPAVITPIDVGILPADTKLEPFRRSLLLLSKVLQGLSTGGGAV</sequence>
<accession>A0ABQ8U6K4</accession>
<feature type="domain" description="Ras-GAP" evidence="2">
    <location>
        <begin position="113"/>
        <end position="264"/>
    </location>
</feature>
<organism evidence="3 4">
    <name type="scientific">Paratrimastix pyriformis</name>
    <dbReference type="NCBI Taxonomy" id="342808"/>
    <lineage>
        <taxon>Eukaryota</taxon>
        <taxon>Metamonada</taxon>
        <taxon>Preaxostyla</taxon>
        <taxon>Paratrimastigidae</taxon>
        <taxon>Paratrimastix</taxon>
    </lineage>
</organism>
<dbReference type="Gene3D" id="1.10.506.10">
    <property type="entry name" value="GTPase Activation - p120gap, domain 1"/>
    <property type="match status" value="1"/>
</dbReference>
<protein>
    <submittedName>
        <fullName evidence="3">Ras GTPase-activating protein 3</fullName>
    </submittedName>
</protein>
<dbReference type="PROSITE" id="PS50018">
    <property type="entry name" value="RAS_GTPASE_ACTIV_2"/>
    <property type="match status" value="1"/>
</dbReference>
<comment type="caution">
    <text evidence="3">The sequence shown here is derived from an EMBL/GenBank/DDBJ whole genome shotgun (WGS) entry which is preliminary data.</text>
</comment>
<keyword evidence="1" id="KW-0343">GTPase activation</keyword>
<evidence type="ECO:0000256" key="1">
    <source>
        <dbReference type="ARBA" id="ARBA00022468"/>
    </source>
</evidence>
<dbReference type="InterPro" id="IPR008936">
    <property type="entry name" value="Rho_GTPase_activation_prot"/>
</dbReference>
<evidence type="ECO:0000313" key="4">
    <source>
        <dbReference type="Proteomes" id="UP001141327"/>
    </source>
</evidence>
<dbReference type="EMBL" id="JAPMOS010000527">
    <property type="protein sequence ID" value="KAJ4452415.1"/>
    <property type="molecule type" value="Genomic_DNA"/>
</dbReference>
<dbReference type="Proteomes" id="UP001141327">
    <property type="component" value="Unassembled WGS sequence"/>
</dbReference>
<dbReference type="InterPro" id="IPR039360">
    <property type="entry name" value="Ras_GTPase"/>
</dbReference>
<keyword evidence="4" id="KW-1185">Reference proteome</keyword>
<gene>
    <name evidence="3" type="ORF">PAPYR_13448</name>
</gene>
<dbReference type="CDD" id="cd04519">
    <property type="entry name" value="RasGAP"/>
    <property type="match status" value="1"/>
</dbReference>
<dbReference type="PANTHER" id="PTHR10194:SF60">
    <property type="entry name" value="RAS GTPASE-ACTIVATING PROTEIN RASKOL"/>
    <property type="match status" value="1"/>
</dbReference>
<evidence type="ECO:0000313" key="3">
    <source>
        <dbReference type="EMBL" id="KAJ4452415.1"/>
    </source>
</evidence>
<proteinExistence type="predicted"/>